<dbReference type="Gene3D" id="3.30.9.10">
    <property type="entry name" value="D-Amino Acid Oxidase, subunit A, domain 2"/>
    <property type="match status" value="1"/>
</dbReference>
<accession>A0A1R2B0P2</accession>
<name>A0A1R2B0P2_9CILI</name>
<protein>
    <recommendedName>
        <fullName evidence="1">FAD dependent oxidoreductase domain-containing protein</fullName>
    </recommendedName>
</protein>
<evidence type="ECO:0000313" key="2">
    <source>
        <dbReference type="EMBL" id="OMJ70363.1"/>
    </source>
</evidence>
<organism evidence="2 3">
    <name type="scientific">Stentor coeruleus</name>
    <dbReference type="NCBI Taxonomy" id="5963"/>
    <lineage>
        <taxon>Eukaryota</taxon>
        <taxon>Sar</taxon>
        <taxon>Alveolata</taxon>
        <taxon>Ciliophora</taxon>
        <taxon>Postciliodesmatophora</taxon>
        <taxon>Heterotrichea</taxon>
        <taxon>Heterotrichida</taxon>
        <taxon>Stentoridae</taxon>
        <taxon>Stentor</taxon>
    </lineage>
</organism>
<dbReference type="OrthoDB" id="288786at2759"/>
<dbReference type="GO" id="GO:0005737">
    <property type="term" value="C:cytoplasm"/>
    <property type="evidence" value="ECO:0007669"/>
    <property type="project" value="TreeGrafter"/>
</dbReference>
<comment type="caution">
    <text evidence="2">The sequence shown here is derived from an EMBL/GenBank/DDBJ whole genome shotgun (WGS) entry which is preliminary data.</text>
</comment>
<dbReference type="InterPro" id="IPR006076">
    <property type="entry name" value="FAD-dep_OxRdtase"/>
</dbReference>
<feature type="domain" description="FAD dependent oxidoreductase" evidence="1">
    <location>
        <begin position="5"/>
        <end position="414"/>
    </location>
</feature>
<dbReference type="Proteomes" id="UP000187209">
    <property type="component" value="Unassembled WGS sequence"/>
</dbReference>
<evidence type="ECO:0000313" key="3">
    <source>
        <dbReference type="Proteomes" id="UP000187209"/>
    </source>
</evidence>
<proteinExistence type="predicted"/>
<dbReference type="PROSITE" id="PS51257">
    <property type="entry name" value="PROKAR_LIPOPROTEIN"/>
    <property type="match status" value="1"/>
</dbReference>
<dbReference type="Gene3D" id="3.50.50.60">
    <property type="entry name" value="FAD/NAD(P)-binding domain"/>
    <property type="match status" value="2"/>
</dbReference>
<keyword evidence="3" id="KW-1185">Reference proteome</keyword>
<gene>
    <name evidence="2" type="ORF">SteCoe_31672</name>
</gene>
<reference evidence="2 3" key="1">
    <citation type="submission" date="2016-11" db="EMBL/GenBank/DDBJ databases">
        <title>The macronuclear genome of Stentor coeruleus: a giant cell with tiny introns.</title>
        <authorList>
            <person name="Slabodnick M."/>
            <person name="Ruby J.G."/>
            <person name="Reiff S.B."/>
            <person name="Swart E.C."/>
            <person name="Gosai S."/>
            <person name="Prabakaran S."/>
            <person name="Witkowska E."/>
            <person name="Larue G.E."/>
            <person name="Fisher S."/>
            <person name="Freeman R.M."/>
            <person name="Gunawardena J."/>
            <person name="Chu W."/>
            <person name="Stover N.A."/>
            <person name="Gregory B.D."/>
            <person name="Nowacki M."/>
            <person name="Derisi J."/>
            <person name="Roy S.W."/>
            <person name="Marshall W.F."/>
            <person name="Sood P."/>
        </authorList>
    </citation>
    <scope>NUCLEOTIDE SEQUENCE [LARGE SCALE GENOMIC DNA]</scope>
    <source>
        <strain evidence="2">WM001</strain>
    </source>
</reference>
<evidence type="ECO:0000259" key="1">
    <source>
        <dbReference type="Pfam" id="PF01266"/>
    </source>
</evidence>
<sequence length="435" mass="49383">MEDEKIVIIGGGIIGCSTAWMLKRLSPGCKVLILEKSNGVAQECSFQNGGIFTYSMHSPWNGSSILSKAFKGIRNPNSYYSINPNLFITIDFWVWAWRFFWNSFSGYDKRDDNIFALAKRTNEIHSYLRHEMISKFDKNFEEYMGNDIGLVEVYSTIKGFHKGKAKGIKINNSYNENVHVYSAREPCTKFEPLMSEWSQEITGCQKNNTELFCAHNSYKLSKNLLNLALSQGVLIEYNADVEAFQIKDNKIVSIRLINGKEIIGDKFIICCGVGSREIGKALGWTPPIWPLKGHTFDLETSKKLRHSISIEGDFPLLIANMGDYYRVSGYCEFTTLKDKEISQEKCDFIYKTIKDKLNFKDAEIKNFWACQRPVTVDDLPIIGQFPGLKNAYINAGHGSKGSILSLGSAELMAHIVMGKAPLSNPRPFDPRRFWI</sequence>
<dbReference type="InterPro" id="IPR036188">
    <property type="entry name" value="FAD/NAD-bd_sf"/>
</dbReference>
<dbReference type="PANTHER" id="PTHR13847">
    <property type="entry name" value="SARCOSINE DEHYDROGENASE-RELATED"/>
    <property type="match status" value="1"/>
</dbReference>
<dbReference type="EMBL" id="MPUH01001095">
    <property type="protein sequence ID" value="OMJ70363.1"/>
    <property type="molecule type" value="Genomic_DNA"/>
</dbReference>
<dbReference type="AlphaFoldDB" id="A0A1R2B0P2"/>
<dbReference type="SUPFAM" id="SSF51905">
    <property type="entry name" value="FAD/NAD(P)-binding domain"/>
    <property type="match status" value="1"/>
</dbReference>
<dbReference type="Pfam" id="PF01266">
    <property type="entry name" value="DAO"/>
    <property type="match status" value="1"/>
</dbReference>